<reference evidence="3" key="1">
    <citation type="submission" date="2021-03" db="EMBL/GenBank/DDBJ databases">
        <title>Draft genome sequence of rust myrtle Austropuccinia psidii MF-1, a brazilian biotype.</title>
        <authorList>
            <person name="Quecine M.C."/>
            <person name="Pachon D.M.R."/>
            <person name="Bonatelli M.L."/>
            <person name="Correr F.H."/>
            <person name="Franceschini L.M."/>
            <person name="Leite T.F."/>
            <person name="Margarido G.R.A."/>
            <person name="Almeida C.A."/>
            <person name="Ferrarezi J.A."/>
            <person name="Labate C.A."/>
        </authorList>
    </citation>
    <scope>NUCLEOTIDE SEQUENCE</scope>
    <source>
        <strain evidence="3">MF-1</strain>
    </source>
</reference>
<dbReference type="OrthoDB" id="2503199at2759"/>
<dbReference type="InterPro" id="IPR000253">
    <property type="entry name" value="FHA_dom"/>
</dbReference>
<evidence type="ECO:0000313" key="4">
    <source>
        <dbReference type="Proteomes" id="UP000765509"/>
    </source>
</evidence>
<dbReference type="Proteomes" id="UP000765509">
    <property type="component" value="Unassembled WGS sequence"/>
</dbReference>
<feature type="compositionally biased region" description="Acidic residues" evidence="1">
    <location>
        <begin position="72"/>
        <end position="100"/>
    </location>
</feature>
<feature type="compositionally biased region" description="Basic and acidic residues" evidence="1">
    <location>
        <begin position="101"/>
        <end position="116"/>
    </location>
</feature>
<evidence type="ECO:0000259" key="2">
    <source>
        <dbReference type="PROSITE" id="PS50006"/>
    </source>
</evidence>
<dbReference type="Gene3D" id="2.60.200.20">
    <property type="match status" value="1"/>
</dbReference>
<dbReference type="Pfam" id="PF00498">
    <property type="entry name" value="FHA"/>
    <property type="match status" value="1"/>
</dbReference>
<name>A0A9Q3BWE2_9BASI</name>
<sequence>MSENHAQLFWNSNLEPFIKDLGSTHGTWIKSYIDQPFHRIQPYQSVKLLHHMHICFGRAITSLNNGIRHTPEEEEEVEEEDLDHLEDDLEEVDQEEEEEIDYQKQDEQDDYANHQDQDEKDPIALLNLTFIPGLHLSLGNSSISQFANLARVLISSHDSIQSISAPEIIRRLLKI</sequence>
<accession>A0A9Q3BWE2</accession>
<evidence type="ECO:0000313" key="3">
    <source>
        <dbReference type="EMBL" id="MBW0472303.1"/>
    </source>
</evidence>
<dbReference type="SUPFAM" id="SSF49879">
    <property type="entry name" value="SMAD/FHA domain"/>
    <property type="match status" value="1"/>
</dbReference>
<dbReference type="InterPro" id="IPR050923">
    <property type="entry name" value="Cell_Proc_Reg/RNA_Proc"/>
</dbReference>
<organism evidence="3 4">
    <name type="scientific">Austropuccinia psidii MF-1</name>
    <dbReference type="NCBI Taxonomy" id="1389203"/>
    <lineage>
        <taxon>Eukaryota</taxon>
        <taxon>Fungi</taxon>
        <taxon>Dikarya</taxon>
        <taxon>Basidiomycota</taxon>
        <taxon>Pucciniomycotina</taxon>
        <taxon>Pucciniomycetes</taxon>
        <taxon>Pucciniales</taxon>
        <taxon>Sphaerophragmiaceae</taxon>
        <taxon>Austropuccinia</taxon>
    </lineage>
</organism>
<feature type="region of interest" description="Disordered" evidence="1">
    <location>
        <begin position="69"/>
        <end position="116"/>
    </location>
</feature>
<dbReference type="PROSITE" id="PS50006">
    <property type="entry name" value="FHA_DOMAIN"/>
    <property type="match status" value="1"/>
</dbReference>
<dbReference type="EMBL" id="AVOT02003041">
    <property type="protein sequence ID" value="MBW0472303.1"/>
    <property type="molecule type" value="Genomic_DNA"/>
</dbReference>
<evidence type="ECO:0000256" key="1">
    <source>
        <dbReference type="SAM" id="MobiDB-lite"/>
    </source>
</evidence>
<dbReference type="InterPro" id="IPR008984">
    <property type="entry name" value="SMAD_FHA_dom_sf"/>
</dbReference>
<protein>
    <recommendedName>
        <fullName evidence="2">FHA domain-containing protein</fullName>
    </recommendedName>
</protein>
<gene>
    <name evidence="3" type="ORF">O181_012018</name>
</gene>
<feature type="domain" description="FHA" evidence="2">
    <location>
        <begin position="1"/>
        <end position="29"/>
    </location>
</feature>
<dbReference type="AlphaFoldDB" id="A0A9Q3BWE2"/>
<dbReference type="PANTHER" id="PTHR23308">
    <property type="entry name" value="NUCLEAR INHIBITOR OF PROTEIN PHOSPHATASE-1"/>
    <property type="match status" value="1"/>
</dbReference>
<comment type="caution">
    <text evidence="3">The sequence shown here is derived from an EMBL/GenBank/DDBJ whole genome shotgun (WGS) entry which is preliminary data.</text>
</comment>
<keyword evidence="4" id="KW-1185">Reference proteome</keyword>
<proteinExistence type="predicted"/>